<dbReference type="InterPro" id="IPR007740">
    <property type="entry name" value="Ribosomal_mL49"/>
</dbReference>
<dbReference type="Pfam" id="PF05046">
    <property type="entry name" value="Img2"/>
    <property type="match status" value="1"/>
</dbReference>
<dbReference type="AlphaFoldDB" id="A0A023F775"/>
<evidence type="ECO:0000256" key="7">
    <source>
        <dbReference type="ARBA" id="ARBA00035545"/>
    </source>
</evidence>
<dbReference type="EMBL" id="GBBI01001476">
    <property type="protein sequence ID" value="JAC17236.1"/>
    <property type="molecule type" value="mRNA"/>
</dbReference>
<proteinExistence type="evidence at transcript level"/>
<accession>A0A023F775</accession>
<dbReference type="GO" id="GO:0005762">
    <property type="term" value="C:mitochondrial large ribosomal subunit"/>
    <property type="evidence" value="ECO:0007669"/>
    <property type="project" value="TreeGrafter"/>
</dbReference>
<dbReference type="FunFam" id="3.30.780.10:FF:000009">
    <property type="entry name" value="39S ribosomal protein L49, mitochondrial"/>
    <property type="match status" value="1"/>
</dbReference>
<comment type="similarity">
    <text evidence="2">Belongs to the mitochondrion-specific ribosomal protein mL49 family.</text>
</comment>
<evidence type="ECO:0000256" key="4">
    <source>
        <dbReference type="ARBA" id="ARBA00023128"/>
    </source>
</evidence>
<sequence>MNSLIIRLGNTLLRSACSRANKVIYPSNTLGFEISRGYAYHYPNEKKYDPQEAIDYKVSKDPEEWKYVSRLLPSKWITDPIPKDSYPSGWKPPDPAVLSLPYYVRRSKNHMIPVYLKISKRGQRKLTVIRHICGDIWLFHEDIKKHIEDKCGKEIGVKVDEVGCKLVIKGDHAYYATEWIKEKGF</sequence>
<dbReference type="GO" id="GO:0006412">
    <property type="term" value="P:translation"/>
    <property type="evidence" value="ECO:0007669"/>
    <property type="project" value="InterPro"/>
</dbReference>
<comment type="subcellular location">
    <subcellularLocation>
        <location evidence="1">Mitochondrion</location>
    </subcellularLocation>
</comment>
<organism evidence="8">
    <name type="scientific">Triatoma infestans</name>
    <name type="common">Assassin bug</name>
    <dbReference type="NCBI Taxonomy" id="30076"/>
    <lineage>
        <taxon>Eukaryota</taxon>
        <taxon>Metazoa</taxon>
        <taxon>Ecdysozoa</taxon>
        <taxon>Arthropoda</taxon>
        <taxon>Hexapoda</taxon>
        <taxon>Insecta</taxon>
        <taxon>Pterygota</taxon>
        <taxon>Neoptera</taxon>
        <taxon>Paraneoptera</taxon>
        <taxon>Hemiptera</taxon>
        <taxon>Heteroptera</taxon>
        <taxon>Panheteroptera</taxon>
        <taxon>Cimicomorpha</taxon>
        <taxon>Reduviidae</taxon>
        <taxon>Triatominae</taxon>
        <taxon>Triatoma</taxon>
    </lineage>
</organism>
<evidence type="ECO:0000256" key="3">
    <source>
        <dbReference type="ARBA" id="ARBA00022980"/>
    </source>
</evidence>
<dbReference type="Gene3D" id="3.30.780.10">
    <property type="entry name" value="SUI1-like domain"/>
    <property type="match status" value="1"/>
</dbReference>
<keyword evidence="4" id="KW-0496">Mitochondrion</keyword>
<dbReference type="PANTHER" id="PTHR13477:SF0">
    <property type="entry name" value="LARGE RIBOSOMAL SUBUNIT PROTEIN ML49"/>
    <property type="match status" value="1"/>
</dbReference>
<name>A0A023F775_TRIIF</name>
<dbReference type="PANTHER" id="PTHR13477">
    <property type="entry name" value="MITOCHONDRIAL 39S RIBOSOMAL PROTEIN L49"/>
    <property type="match status" value="1"/>
</dbReference>
<evidence type="ECO:0000256" key="5">
    <source>
        <dbReference type="ARBA" id="ARBA00023274"/>
    </source>
</evidence>
<keyword evidence="3 8" id="KW-0689">Ribosomal protein</keyword>
<evidence type="ECO:0000256" key="1">
    <source>
        <dbReference type="ARBA" id="ARBA00004173"/>
    </source>
</evidence>
<reference evidence="8" key="1">
    <citation type="journal article" date="2014" name="PLoS Negl. Trop. Dis.">
        <title>An updated insight into the Sialotranscriptome of Triatoma infestans: developmental stage and geographic variations.</title>
        <authorList>
            <person name="Schwarz A."/>
            <person name="Medrano-Mercado N."/>
            <person name="Schaub G.A."/>
            <person name="Struchiner C.J."/>
            <person name="Bargues M.D."/>
            <person name="Levy M.Z."/>
            <person name="Ribeiro J.M."/>
        </authorList>
    </citation>
    <scope>NUCLEOTIDE SEQUENCE</scope>
    <source>
        <strain evidence="8">Chile</strain>
        <tissue evidence="8">Salivary glands</tissue>
    </source>
</reference>
<protein>
    <recommendedName>
        <fullName evidence="6">Large ribosomal subunit protein mL49</fullName>
    </recommendedName>
    <alternativeName>
        <fullName evidence="7">39S ribosomal protein L49, mitochondrial</fullName>
    </alternativeName>
</protein>
<evidence type="ECO:0000256" key="6">
    <source>
        <dbReference type="ARBA" id="ARBA00035191"/>
    </source>
</evidence>
<evidence type="ECO:0000313" key="8">
    <source>
        <dbReference type="EMBL" id="JAC17236.1"/>
    </source>
</evidence>
<keyword evidence="5" id="KW-0687">Ribonucleoprotein</keyword>
<dbReference type="GO" id="GO:0003735">
    <property type="term" value="F:structural constituent of ribosome"/>
    <property type="evidence" value="ECO:0007669"/>
    <property type="project" value="InterPro"/>
</dbReference>
<evidence type="ECO:0000256" key="2">
    <source>
        <dbReference type="ARBA" id="ARBA00005677"/>
    </source>
</evidence>